<evidence type="ECO:0000313" key="3">
    <source>
        <dbReference type="EMBL" id="CAB4217435.1"/>
    </source>
</evidence>
<gene>
    <name evidence="1" type="ORF">UFOVP1225_28</name>
    <name evidence="2" type="ORF">UFOVP1319_18</name>
    <name evidence="3" type="ORF">UFOVP1591_28</name>
</gene>
<organism evidence="1">
    <name type="scientific">uncultured Caudovirales phage</name>
    <dbReference type="NCBI Taxonomy" id="2100421"/>
    <lineage>
        <taxon>Viruses</taxon>
        <taxon>Duplodnaviria</taxon>
        <taxon>Heunggongvirae</taxon>
        <taxon>Uroviricota</taxon>
        <taxon>Caudoviricetes</taxon>
        <taxon>Peduoviridae</taxon>
        <taxon>Maltschvirus</taxon>
        <taxon>Maltschvirus maltsch</taxon>
    </lineage>
</organism>
<evidence type="ECO:0000313" key="1">
    <source>
        <dbReference type="EMBL" id="CAB4191366.1"/>
    </source>
</evidence>
<dbReference type="EMBL" id="LR797445">
    <property type="protein sequence ID" value="CAB4217435.1"/>
    <property type="molecule type" value="Genomic_DNA"/>
</dbReference>
<dbReference type="EMBL" id="LR797173">
    <property type="protein sequence ID" value="CAB4191366.1"/>
    <property type="molecule type" value="Genomic_DNA"/>
</dbReference>
<evidence type="ECO:0000313" key="2">
    <source>
        <dbReference type="EMBL" id="CAB4197503.1"/>
    </source>
</evidence>
<dbReference type="EMBL" id="LR797255">
    <property type="protein sequence ID" value="CAB4197503.1"/>
    <property type="molecule type" value="Genomic_DNA"/>
</dbReference>
<accession>A0A6J5R9W8</accession>
<reference evidence="1" key="1">
    <citation type="submission" date="2020-05" db="EMBL/GenBank/DDBJ databases">
        <authorList>
            <person name="Chiriac C."/>
            <person name="Salcher M."/>
            <person name="Ghai R."/>
            <person name="Kavagutti S V."/>
        </authorList>
    </citation>
    <scope>NUCLEOTIDE SEQUENCE</scope>
</reference>
<name>A0A6J5R9W8_9CAUD</name>
<protein>
    <submittedName>
        <fullName evidence="1">Uncharacterized protein</fullName>
    </submittedName>
</protein>
<sequence length="81" mass="9092">MGGFLFWCIGWYGDDVTAVGEDEHGASAEATCKNVHLEKPLDDFWRHAGEHRDIRTDDKVRALVFGIAIVDLFRVDSGEKV</sequence>
<proteinExistence type="predicted"/>